<reference evidence="2" key="1">
    <citation type="journal article" date="2023" name="Insect Mol. Biol.">
        <title>Genome sequencing provides insights into the evolution of gene families encoding plant cell wall-degrading enzymes in longhorned beetles.</title>
        <authorList>
            <person name="Shin N.R."/>
            <person name="Okamura Y."/>
            <person name="Kirsch R."/>
            <person name="Pauchet Y."/>
        </authorList>
    </citation>
    <scope>NUCLEOTIDE SEQUENCE</scope>
    <source>
        <strain evidence="2">RBIC_L_NR</strain>
    </source>
</reference>
<accession>A0AAV8ZWC0</accession>
<feature type="region of interest" description="Disordered" evidence="1">
    <location>
        <begin position="1"/>
        <end position="23"/>
    </location>
</feature>
<organism evidence="2 3">
    <name type="scientific">Rhamnusium bicolor</name>
    <dbReference type="NCBI Taxonomy" id="1586634"/>
    <lineage>
        <taxon>Eukaryota</taxon>
        <taxon>Metazoa</taxon>
        <taxon>Ecdysozoa</taxon>
        <taxon>Arthropoda</taxon>
        <taxon>Hexapoda</taxon>
        <taxon>Insecta</taxon>
        <taxon>Pterygota</taxon>
        <taxon>Neoptera</taxon>
        <taxon>Endopterygota</taxon>
        <taxon>Coleoptera</taxon>
        <taxon>Polyphaga</taxon>
        <taxon>Cucujiformia</taxon>
        <taxon>Chrysomeloidea</taxon>
        <taxon>Cerambycidae</taxon>
        <taxon>Lepturinae</taxon>
        <taxon>Rhagiini</taxon>
        <taxon>Rhamnusium</taxon>
    </lineage>
</organism>
<dbReference type="EMBL" id="JANEYF010000231">
    <property type="protein sequence ID" value="KAJ8971308.1"/>
    <property type="molecule type" value="Genomic_DNA"/>
</dbReference>
<feature type="compositionally biased region" description="Basic residues" evidence="1">
    <location>
        <begin position="163"/>
        <end position="175"/>
    </location>
</feature>
<evidence type="ECO:0000313" key="2">
    <source>
        <dbReference type="EMBL" id="KAJ8971308.1"/>
    </source>
</evidence>
<comment type="caution">
    <text evidence="2">The sequence shown here is derived from an EMBL/GenBank/DDBJ whole genome shotgun (WGS) entry which is preliminary data.</text>
</comment>
<gene>
    <name evidence="2" type="ORF">NQ314_000786</name>
</gene>
<feature type="region of interest" description="Disordered" evidence="1">
    <location>
        <begin position="131"/>
        <end position="175"/>
    </location>
</feature>
<evidence type="ECO:0000313" key="3">
    <source>
        <dbReference type="Proteomes" id="UP001162156"/>
    </source>
</evidence>
<evidence type="ECO:0000256" key="1">
    <source>
        <dbReference type="SAM" id="MobiDB-lite"/>
    </source>
</evidence>
<protein>
    <submittedName>
        <fullName evidence="2">Uncharacterized protein</fullName>
    </submittedName>
</protein>
<dbReference type="AlphaFoldDB" id="A0AAV8ZWC0"/>
<feature type="compositionally biased region" description="Polar residues" evidence="1">
    <location>
        <begin position="1"/>
        <end position="10"/>
    </location>
</feature>
<dbReference type="Proteomes" id="UP001162156">
    <property type="component" value="Unassembled WGS sequence"/>
</dbReference>
<feature type="compositionally biased region" description="Polar residues" evidence="1">
    <location>
        <begin position="135"/>
        <end position="144"/>
    </location>
</feature>
<proteinExistence type="predicted"/>
<name>A0AAV8ZWC0_9CUCU</name>
<keyword evidence="3" id="KW-1185">Reference proteome</keyword>
<sequence>MKNLAQQIAKTLSHKKEDPAIPKTSYQLELEEERQRKLKDKQELKKLTPQELLIYNKEKAKHVKNDTINKIDGCETNASFSKALEYSEKTAKLHHVFNSGKIKDPDVVVEKVVNIRKRITKIKNSKPFKIGNIEISDSNSNDTVASHMKKSEDNASSTESHSERKRRKHKKEKRT</sequence>